<evidence type="ECO:0000313" key="2">
    <source>
        <dbReference type="Proteomes" id="UP000076962"/>
    </source>
</evidence>
<comment type="caution">
    <text evidence="1">The sequence shown here is derived from an EMBL/GenBank/DDBJ whole genome shotgun (WGS) entry which is preliminary data.</text>
</comment>
<dbReference type="AlphaFoldDB" id="A0A176RUZ3"/>
<name>A0A176RUZ3_9GAMM</name>
<gene>
    <name evidence="1" type="ORF">THIOM_004774</name>
</gene>
<accession>A0A176RUZ3</accession>
<keyword evidence="2" id="KW-1185">Reference proteome</keyword>
<reference evidence="1 2" key="1">
    <citation type="submission" date="2016-05" db="EMBL/GenBank/DDBJ databases">
        <title>Single-cell genome of chain-forming Candidatus Thiomargarita nelsonii and comparison to other large sulfur-oxidizing bacteria.</title>
        <authorList>
            <person name="Winkel M."/>
            <person name="Salman V."/>
            <person name="Woyke T."/>
            <person name="Schulz-Vogt H."/>
            <person name="Richter M."/>
            <person name="Flood B."/>
            <person name="Bailey J."/>
            <person name="Amann R."/>
            <person name="Mussmann M."/>
        </authorList>
    </citation>
    <scope>NUCLEOTIDE SEQUENCE [LARGE SCALE GENOMIC DNA]</scope>
    <source>
        <strain evidence="1 2">THI036</strain>
    </source>
</reference>
<evidence type="ECO:0000313" key="1">
    <source>
        <dbReference type="EMBL" id="OAD19582.1"/>
    </source>
</evidence>
<protein>
    <submittedName>
        <fullName evidence="1">Secreted protein</fullName>
    </submittedName>
</protein>
<dbReference type="EMBL" id="LUTY01002742">
    <property type="protein sequence ID" value="OAD19582.1"/>
    <property type="molecule type" value="Genomic_DNA"/>
</dbReference>
<dbReference type="Proteomes" id="UP000076962">
    <property type="component" value="Unassembled WGS sequence"/>
</dbReference>
<organism evidence="1 2">
    <name type="scientific">Candidatus Thiomargarita nelsonii</name>
    <dbReference type="NCBI Taxonomy" id="1003181"/>
    <lineage>
        <taxon>Bacteria</taxon>
        <taxon>Pseudomonadati</taxon>
        <taxon>Pseudomonadota</taxon>
        <taxon>Gammaproteobacteria</taxon>
        <taxon>Thiotrichales</taxon>
        <taxon>Thiotrichaceae</taxon>
        <taxon>Thiomargarita</taxon>
    </lineage>
</organism>
<proteinExistence type="predicted"/>
<sequence>MNWSTNGRLSASGLTIWGTMMSASSVRSTCLSVDENSVLPISGISLSSGIPC</sequence>